<evidence type="ECO:0000256" key="2">
    <source>
        <dbReference type="ARBA" id="ARBA00022490"/>
    </source>
</evidence>
<dbReference type="NCBIfam" id="NF008399">
    <property type="entry name" value="PRK11198.1"/>
    <property type="match status" value="1"/>
</dbReference>
<dbReference type="Gene3D" id="3.10.350.10">
    <property type="entry name" value="LysM domain"/>
    <property type="match status" value="1"/>
</dbReference>
<dbReference type="Proteomes" id="UP000397656">
    <property type="component" value="Chromosome 1"/>
</dbReference>
<sequence length="169" mass="17640">MGMLDFIKEAGEKLFGGSAAQAAPAAAPADAPAADADADAANRAAGDAIEGYIKQMNLDATGLMVQVDGSQGLVTVFGVAPDQATREKIILCCGNVQGVDKVDDKMSVNVDSTESTWHTVVKGDTLWAISQTAYGNGALYTAIFEANEPMLTHPDKIYPGQKLRIPPKA</sequence>
<evidence type="ECO:0000259" key="5">
    <source>
        <dbReference type="PROSITE" id="PS51782"/>
    </source>
</evidence>
<dbReference type="InterPro" id="IPR018392">
    <property type="entry name" value="LysM"/>
</dbReference>
<name>A0A643G2Q6_9BURK</name>
<comment type="subcellular location">
    <subcellularLocation>
        <location evidence="1">Cytoplasm</location>
    </subcellularLocation>
</comment>
<organism evidence="6 7">
    <name type="scientific">Cupriavidus basilensis</name>
    <dbReference type="NCBI Taxonomy" id="68895"/>
    <lineage>
        <taxon>Bacteria</taxon>
        <taxon>Pseudomonadati</taxon>
        <taxon>Pseudomonadota</taxon>
        <taxon>Betaproteobacteria</taxon>
        <taxon>Burkholderiales</taxon>
        <taxon>Burkholderiaceae</taxon>
        <taxon>Cupriavidus</taxon>
    </lineage>
</organism>
<dbReference type="PANTHER" id="PTHR34700">
    <property type="entry name" value="POTASSIUM BINDING PROTEIN KBP"/>
    <property type="match status" value="1"/>
</dbReference>
<feature type="domain" description="BON" evidence="4">
    <location>
        <begin position="40"/>
        <end position="110"/>
    </location>
</feature>
<dbReference type="CDD" id="cd00118">
    <property type="entry name" value="LysM"/>
    <property type="match status" value="1"/>
</dbReference>
<dbReference type="Pfam" id="PF04972">
    <property type="entry name" value="BON"/>
    <property type="match status" value="1"/>
</dbReference>
<gene>
    <name evidence="6" type="primary">lysM</name>
    <name evidence="6" type="ORF">F7R26_005720</name>
</gene>
<dbReference type="AlphaFoldDB" id="A0A643G2Q6"/>
<dbReference type="RefSeq" id="WP_150983738.1">
    <property type="nucleotide sequence ID" value="NZ_CP062803.1"/>
</dbReference>
<protein>
    <recommendedName>
        <fullName evidence="3">Potassium binding protein Kbp</fullName>
    </recommendedName>
</protein>
<dbReference type="GO" id="GO:0005737">
    <property type="term" value="C:cytoplasm"/>
    <property type="evidence" value="ECO:0007669"/>
    <property type="project" value="UniProtKB-SubCell"/>
</dbReference>
<evidence type="ECO:0000313" key="7">
    <source>
        <dbReference type="Proteomes" id="UP000397656"/>
    </source>
</evidence>
<keyword evidence="2" id="KW-0963">Cytoplasm</keyword>
<evidence type="ECO:0000256" key="3">
    <source>
        <dbReference type="ARBA" id="ARBA00072219"/>
    </source>
</evidence>
<evidence type="ECO:0000313" key="6">
    <source>
        <dbReference type="EMBL" id="QOT77545.1"/>
    </source>
</evidence>
<dbReference type="PANTHER" id="PTHR34700:SF8">
    <property type="entry name" value="POTASSIUM BINDING PROTEIN KBP"/>
    <property type="match status" value="1"/>
</dbReference>
<dbReference type="InterPro" id="IPR036779">
    <property type="entry name" value="LysM_dom_sf"/>
</dbReference>
<dbReference type="FunFam" id="3.10.350.10:FF:000001">
    <property type="entry name" value="Peptidoglycan-binding protein LysM"/>
    <property type="match status" value="1"/>
</dbReference>
<reference evidence="6 7" key="1">
    <citation type="submission" date="2020-10" db="EMBL/GenBank/DDBJ databases">
        <title>Complete genome sequence of Cupriavidus basilensis CCUG 49340T.</title>
        <authorList>
            <person name="Salva-Serra F."/>
            <person name="Donoso R.A."/>
            <person name="Cho K.H."/>
            <person name="Yoo J.A."/>
            <person name="Lee K."/>
            <person name="Yoon S.-H."/>
            <person name="Perez-Pantoja D."/>
            <person name="Moore E.R.B."/>
        </authorList>
    </citation>
    <scope>NUCLEOTIDE SEQUENCE [LARGE SCALE GENOMIC DNA]</scope>
    <source>
        <strain evidence="7">CCUG 49340</strain>
    </source>
</reference>
<proteinExistence type="predicted"/>
<dbReference type="InterPro" id="IPR052196">
    <property type="entry name" value="Bact_Kbp"/>
</dbReference>
<evidence type="ECO:0000256" key="1">
    <source>
        <dbReference type="ARBA" id="ARBA00004496"/>
    </source>
</evidence>
<evidence type="ECO:0000259" key="4">
    <source>
        <dbReference type="PROSITE" id="PS50914"/>
    </source>
</evidence>
<dbReference type="PROSITE" id="PS51782">
    <property type="entry name" value="LYSM"/>
    <property type="match status" value="1"/>
</dbReference>
<dbReference type="GeneID" id="98400395"/>
<dbReference type="SMART" id="SM00257">
    <property type="entry name" value="LysM"/>
    <property type="match status" value="1"/>
</dbReference>
<feature type="domain" description="LysM" evidence="5">
    <location>
        <begin position="116"/>
        <end position="165"/>
    </location>
</feature>
<dbReference type="PROSITE" id="PS50914">
    <property type="entry name" value="BON"/>
    <property type="match status" value="1"/>
</dbReference>
<accession>A0A643G2Q6</accession>
<dbReference type="EMBL" id="CP062803">
    <property type="protein sequence ID" value="QOT77545.1"/>
    <property type="molecule type" value="Genomic_DNA"/>
</dbReference>
<dbReference type="SUPFAM" id="SSF54106">
    <property type="entry name" value="LysM domain"/>
    <property type="match status" value="1"/>
</dbReference>
<dbReference type="InterPro" id="IPR007055">
    <property type="entry name" value="BON_dom"/>
</dbReference>
<dbReference type="Pfam" id="PF01476">
    <property type="entry name" value="LysM"/>
    <property type="match status" value="1"/>
</dbReference>